<dbReference type="RefSeq" id="XP_066654911.1">
    <property type="nucleotide sequence ID" value="XM_066795565.1"/>
</dbReference>
<dbReference type="Proteomes" id="UP001360953">
    <property type="component" value="Unassembled WGS sequence"/>
</dbReference>
<feature type="compositionally biased region" description="Basic and acidic residues" evidence="1">
    <location>
        <begin position="1"/>
        <end position="10"/>
    </location>
</feature>
<organism evidence="2 3">
    <name type="scientific">Phyllosticta citribraziliensis</name>
    <dbReference type="NCBI Taxonomy" id="989973"/>
    <lineage>
        <taxon>Eukaryota</taxon>
        <taxon>Fungi</taxon>
        <taxon>Dikarya</taxon>
        <taxon>Ascomycota</taxon>
        <taxon>Pezizomycotina</taxon>
        <taxon>Dothideomycetes</taxon>
        <taxon>Dothideomycetes incertae sedis</taxon>
        <taxon>Botryosphaeriales</taxon>
        <taxon>Phyllostictaceae</taxon>
        <taxon>Phyllosticta</taxon>
    </lineage>
</organism>
<proteinExistence type="predicted"/>
<evidence type="ECO:0000313" key="3">
    <source>
        <dbReference type="Proteomes" id="UP001360953"/>
    </source>
</evidence>
<feature type="region of interest" description="Disordered" evidence="1">
    <location>
        <begin position="1"/>
        <end position="25"/>
    </location>
</feature>
<keyword evidence="3" id="KW-1185">Reference proteome</keyword>
<reference evidence="2 3" key="1">
    <citation type="submission" date="2024-04" db="EMBL/GenBank/DDBJ databases">
        <title>Phyllosticta paracitricarpa is synonymous to the EU quarantine fungus P. citricarpa based on phylogenomic analyses.</title>
        <authorList>
            <consortium name="Lawrence Berkeley National Laboratory"/>
            <person name="Van ingen-buijs V.A."/>
            <person name="Van westerhoven A.C."/>
            <person name="Haridas S."/>
            <person name="Skiadas P."/>
            <person name="Martin F."/>
            <person name="Groenewald J.Z."/>
            <person name="Crous P.W."/>
            <person name="Seidl M.F."/>
        </authorList>
    </citation>
    <scope>NUCLEOTIDE SEQUENCE [LARGE SCALE GENOMIC DNA]</scope>
    <source>
        <strain evidence="2 3">CPC 17464</strain>
    </source>
</reference>
<dbReference type="EMBL" id="JBBPEH010000006">
    <property type="protein sequence ID" value="KAK7536760.1"/>
    <property type="molecule type" value="Genomic_DNA"/>
</dbReference>
<gene>
    <name evidence="2" type="ORF">J3D65DRAFT_353209</name>
</gene>
<comment type="caution">
    <text evidence="2">The sequence shown here is derived from an EMBL/GenBank/DDBJ whole genome shotgun (WGS) entry which is preliminary data.</text>
</comment>
<protein>
    <submittedName>
        <fullName evidence="2">Uncharacterized protein</fullName>
    </submittedName>
</protein>
<name>A0ABR1LRY2_9PEZI</name>
<evidence type="ECO:0000256" key="1">
    <source>
        <dbReference type="SAM" id="MobiDB-lite"/>
    </source>
</evidence>
<dbReference type="GeneID" id="92028471"/>
<sequence length="224" mass="25236">MPRMTQKQEFEVSGQTMRVGRRRRSGKDELNRLIYPDQGLRLTRLTPAQCRAVRIHAKVVTNMPSACVCATPLSSAGALLPREGRLQREDLRMESRDTEGDKSARDKKLWGWLGLDEPPATRRHNWASGRQCGVFRNEPALPVEQTHRTPSSWLGRPAGSRQPRPAWLHRLAFCRRAGSRSISNTHRAPICPNPQKWLPHRKGTPACCSCPSHSPSIAAIRCAR</sequence>
<evidence type="ECO:0000313" key="2">
    <source>
        <dbReference type="EMBL" id="KAK7536760.1"/>
    </source>
</evidence>
<accession>A0ABR1LRY2</accession>